<evidence type="ECO:0000256" key="5">
    <source>
        <dbReference type="PROSITE-ProRule" id="PRU10141"/>
    </source>
</evidence>
<evidence type="ECO:0000313" key="10">
    <source>
        <dbReference type="Proteomes" id="UP001610990"/>
    </source>
</evidence>
<dbReference type="EMBL" id="JBIRGH010000026">
    <property type="protein sequence ID" value="MFH8588753.1"/>
    <property type="molecule type" value="Genomic_DNA"/>
</dbReference>
<comment type="caution">
    <text evidence="9">The sequence shown here is derived from an EMBL/GenBank/DDBJ whole genome shotgun (WGS) entry which is preliminary data.</text>
</comment>
<feature type="region of interest" description="Disordered" evidence="6">
    <location>
        <begin position="279"/>
        <end position="299"/>
    </location>
</feature>
<feature type="transmembrane region" description="Helical" evidence="7">
    <location>
        <begin position="433"/>
        <end position="455"/>
    </location>
</feature>
<dbReference type="EC" id="2.7.11.1" evidence="9"/>
<keyword evidence="1 9" id="KW-0808">Transferase</keyword>
<dbReference type="PANTHER" id="PTHR43289:SF34">
    <property type="entry name" value="SERINE_THREONINE-PROTEIN KINASE YBDM-RELATED"/>
    <property type="match status" value="1"/>
</dbReference>
<dbReference type="CDD" id="cd14014">
    <property type="entry name" value="STKc_PknB_like"/>
    <property type="match status" value="1"/>
</dbReference>
<feature type="domain" description="Protein kinase" evidence="8">
    <location>
        <begin position="36"/>
        <end position="305"/>
    </location>
</feature>
<dbReference type="PROSITE" id="PS00107">
    <property type="entry name" value="PROTEIN_KINASE_ATP"/>
    <property type="match status" value="1"/>
</dbReference>
<sequence>MQQPIHEGQLGRPGQVWLPGGPAPLGARDPQRIGEYRLIGRLGEGGMGQVFLARSDRGRTAAVKLVREELAGQEEFRARFRQEVRAALRIGGEWIAPVLDADTEAGTPWVATGYIAGPSLRQVVGGDGTPLPERTVRILAAGLARALESIHAAGIIHRDLKPSNILITIDGPRVIDFGIARALEAAAGPGTTRTGAALGSPGFMAPEQVRGEPLTPACDVFCLGSVLAYAATGQLPFATAGNAAHAVMYRIAQEEPDLTGLPEGLYDLVTACLAKDPAQRPTPAQLRERAEAAGQAAGDADEPWLPAALIARLGRHAVELLAAETPPYGADGGGARPAPPAAPRTADGPDAPHPADRGPERTAEPGRPHGSSSSATGTGPNQSTGQSGPEAPGAHPTPTAAAPALAPPAAPEPAPGAVPVPAARKPRRRRGGAALMTAYALVLAVAGAGAAYAVLSTQGRTGSQAGQSDAGGGEPAGGHGKQAAAPSPSGNGRLPEDYLGTWEATVGSGTSDVRRLTLSQGGPGDTVLAMTATGPAYHCAFTAALASAGPPVRLKPSTVVSGTPATCRPGAPSTLELVDGALRRTSDDGKGPLTYHRTG</sequence>
<feature type="compositionally biased region" description="Gly residues" evidence="6">
    <location>
        <begin position="469"/>
        <end position="480"/>
    </location>
</feature>
<feature type="compositionally biased region" description="Basic and acidic residues" evidence="6">
    <location>
        <begin position="353"/>
        <end position="367"/>
    </location>
</feature>
<evidence type="ECO:0000259" key="8">
    <source>
        <dbReference type="PROSITE" id="PS50011"/>
    </source>
</evidence>
<feature type="compositionally biased region" description="Polar residues" evidence="6">
    <location>
        <begin position="370"/>
        <end position="387"/>
    </location>
</feature>
<name>A0ABW7RNK2_9ACTN</name>
<evidence type="ECO:0000256" key="3">
    <source>
        <dbReference type="ARBA" id="ARBA00022777"/>
    </source>
</evidence>
<organism evidence="9 10">
    <name type="scientific">Streptomyces celluloflavus</name>
    <dbReference type="NCBI Taxonomy" id="58344"/>
    <lineage>
        <taxon>Bacteria</taxon>
        <taxon>Bacillati</taxon>
        <taxon>Actinomycetota</taxon>
        <taxon>Actinomycetes</taxon>
        <taxon>Kitasatosporales</taxon>
        <taxon>Streptomycetaceae</taxon>
        <taxon>Streptomyces</taxon>
    </lineage>
</organism>
<keyword evidence="4 5" id="KW-0067">ATP-binding</keyword>
<dbReference type="Proteomes" id="UP001610990">
    <property type="component" value="Unassembled WGS sequence"/>
</dbReference>
<dbReference type="PROSITE" id="PS00108">
    <property type="entry name" value="PROTEIN_KINASE_ST"/>
    <property type="match status" value="1"/>
</dbReference>
<feature type="compositionally biased region" description="Low complexity" evidence="6">
    <location>
        <begin position="388"/>
        <end position="404"/>
    </location>
</feature>
<evidence type="ECO:0000256" key="4">
    <source>
        <dbReference type="ARBA" id="ARBA00022840"/>
    </source>
</evidence>
<keyword evidence="7" id="KW-0472">Membrane</keyword>
<keyword evidence="2 5" id="KW-0547">Nucleotide-binding</keyword>
<dbReference type="GO" id="GO:0004674">
    <property type="term" value="F:protein serine/threonine kinase activity"/>
    <property type="evidence" value="ECO:0007669"/>
    <property type="project" value="UniProtKB-EC"/>
</dbReference>
<evidence type="ECO:0000313" key="9">
    <source>
        <dbReference type="EMBL" id="MFH8588753.1"/>
    </source>
</evidence>
<dbReference type="SUPFAM" id="SSF56112">
    <property type="entry name" value="Protein kinase-like (PK-like)"/>
    <property type="match status" value="1"/>
</dbReference>
<keyword evidence="3 9" id="KW-0418">Kinase</keyword>
<evidence type="ECO:0000256" key="2">
    <source>
        <dbReference type="ARBA" id="ARBA00022741"/>
    </source>
</evidence>
<dbReference type="InterPro" id="IPR011009">
    <property type="entry name" value="Kinase-like_dom_sf"/>
</dbReference>
<keyword evidence="7" id="KW-1133">Transmembrane helix</keyword>
<dbReference type="SMART" id="SM00220">
    <property type="entry name" value="S_TKc"/>
    <property type="match status" value="1"/>
</dbReference>
<keyword evidence="10" id="KW-1185">Reference proteome</keyword>
<evidence type="ECO:0000256" key="6">
    <source>
        <dbReference type="SAM" id="MobiDB-lite"/>
    </source>
</evidence>
<dbReference type="PANTHER" id="PTHR43289">
    <property type="entry name" value="MITOGEN-ACTIVATED PROTEIN KINASE KINASE KINASE 20-RELATED"/>
    <property type="match status" value="1"/>
</dbReference>
<dbReference type="Gene3D" id="3.30.200.20">
    <property type="entry name" value="Phosphorylase Kinase, domain 1"/>
    <property type="match status" value="1"/>
</dbReference>
<feature type="binding site" evidence="5">
    <location>
        <position position="64"/>
    </location>
    <ligand>
        <name>ATP</name>
        <dbReference type="ChEBI" id="CHEBI:30616"/>
    </ligand>
</feature>
<keyword evidence="7" id="KW-0812">Transmembrane</keyword>
<gene>
    <name evidence="9" type="ORF">ACH4GP_30930</name>
</gene>
<accession>A0ABW7RNK2</accession>
<feature type="compositionally biased region" description="Pro residues" evidence="6">
    <location>
        <begin position="405"/>
        <end position="418"/>
    </location>
</feature>
<evidence type="ECO:0000256" key="7">
    <source>
        <dbReference type="SAM" id="Phobius"/>
    </source>
</evidence>
<dbReference type="RefSeq" id="WP_397675713.1">
    <property type="nucleotide sequence ID" value="NZ_JBIRGH010000026.1"/>
</dbReference>
<dbReference type="Pfam" id="PF00069">
    <property type="entry name" value="Pkinase"/>
    <property type="match status" value="1"/>
</dbReference>
<feature type="region of interest" description="Disordered" evidence="6">
    <location>
        <begin position="461"/>
        <end position="497"/>
    </location>
</feature>
<evidence type="ECO:0000256" key="1">
    <source>
        <dbReference type="ARBA" id="ARBA00022679"/>
    </source>
</evidence>
<protein>
    <submittedName>
        <fullName evidence="9">Serine/threonine-protein kinase</fullName>
        <ecNumber evidence="9">2.7.11.1</ecNumber>
    </submittedName>
</protein>
<reference evidence="9 10" key="1">
    <citation type="submission" date="2024-10" db="EMBL/GenBank/DDBJ databases">
        <title>The Natural Products Discovery Center: Release of the First 8490 Sequenced Strains for Exploring Actinobacteria Biosynthetic Diversity.</title>
        <authorList>
            <person name="Kalkreuter E."/>
            <person name="Kautsar S.A."/>
            <person name="Yang D."/>
            <person name="Bader C.D."/>
            <person name="Teijaro C.N."/>
            <person name="Fluegel L."/>
            <person name="Davis C.M."/>
            <person name="Simpson J.R."/>
            <person name="Lauterbach L."/>
            <person name="Steele A.D."/>
            <person name="Gui C."/>
            <person name="Meng S."/>
            <person name="Li G."/>
            <person name="Viehrig K."/>
            <person name="Ye F."/>
            <person name="Su P."/>
            <person name="Kiefer A.F."/>
            <person name="Nichols A."/>
            <person name="Cepeda A.J."/>
            <person name="Yan W."/>
            <person name="Fan B."/>
            <person name="Jiang Y."/>
            <person name="Adhikari A."/>
            <person name="Zheng C.-J."/>
            <person name="Schuster L."/>
            <person name="Cowan T.M."/>
            <person name="Smanski M.J."/>
            <person name="Chevrette M.G."/>
            <person name="De Carvalho L.P.S."/>
            <person name="Shen B."/>
        </authorList>
    </citation>
    <scope>NUCLEOTIDE SEQUENCE [LARGE SCALE GENOMIC DNA]</scope>
    <source>
        <strain evidence="9 10">NPDC018013</strain>
    </source>
</reference>
<feature type="region of interest" description="Disordered" evidence="6">
    <location>
        <begin position="1"/>
        <end position="29"/>
    </location>
</feature>
<dbReference type="Gene3D" id="1.10.510.10">
    <property type="entry name" value="Transferase(Phosphotransferase) domain 1"/>
    <property type="match status" value="1"/>
</dbReference>
<proteinExistence type="predicted"/>
<dbReference type="InterPro" id="IPR008271">
    <property type="entry name" value="Ser/Thr_kinase_AS"/>
</dbReference>
<feature type="region of interest" description="Disordered" evidence="6">
    <location>
        <begin position="325"/>
        <end position="427"/>
    </location>
</feature>
<dbReference type="InterPro" id="IPR017441">
    <property type="entry name" value="Protein_kinase_ATP_BS"/>
</dbReference>
<dbReference type="InterPro" id="IPR000719">
    <property type="entry name" value="Prot_kinase_dom"/>
</dbReference>
<dbReference type="PROSITE" id="PS50011">
    <property type="entry name" value="PROTEIN_KINASE_DOM"/>
    <property type="match status" value="1"/>
</dbReference>